<evidence type="ECO:0000313" key="2">
    <source>
        <dbReference type="Proteomes" id="UP000260828"/>
    </source>
</evidence>
<dbReference type="Proteomes" id="UP000260828">
    <property type="component" value="Unassembled WGS sequence"/>
</dbReference>
<accession>A0A3E3IHY9</accession>
<protein>
    <submittedName>
        <fullName evidence="1">Uncharacterized protein</fullName>
    </submittedName>
</protein>
<proteinExistence type="predicted"/>
<name>A0A3E3IHY9_9FIRM</name>
<organism evidence="1 2">
    <name type="scientific">Anaerotruncus colihominis</name>
    <dbReference type="NCBI Taxonomy" id="169435"/>
    <lineage>
        <taxon>Bacteria</taxon>
        <taxon>Bacillati</taxon>
        <taxon>Bacillota</taxon>
        <taxon>Clostridia</taxon>
        <taxon>Eubacteriales</taxon>
        <taxon>Oscillospiraceae</taxon>
        <taxon>Anaerotruncus</taxon>
    </lineage>
</organism>
<evidence type="ECO:0000313" key="1">
    <source>
        <dbReference type="EMBL" id="RGE66705.1"/>
    </source>
</evidence>
<dbReference type="EMBL" id="QVME01000007">
    <property type="protein sequence ID" value="RGE66705.1"/>
    <property type="molecule type" value="Genomic_DNA"/>
</dbReference>
<sequence>MKLDHTLTREIKAINGDGSREARFSFLKRLEAAKDALSLIGVGANFDECVKNHGRATVAICIAVTLYERRERLDGWGLPWALEVLKRWTNCVYANYHRAYIDDQLHPTRICNYAASFIRLTTEN</sequence>
<dbReference type="AlphaFoldDB" id="A0A3E3IHY9"/>
<gene>
    <name evidence="1" type="ORF">DXC40_13090</name>
</gene>
<comment type="caution">
    <text evidence="1">The sequence shown here is derived from an EMBL/GenBank/DDBJ whole genome shotgun (WGS) entry which is preliminary data.</text>
</comment>
<reference evidence="1 2" key="1">
    <citation type="submission" date="2018-08" db="EMBL/GenBank/DDBJ databases">
        <title>A genome reference for cultivated species of the human gut microbiota.</title>
        <authorList>
            <person name="Zou Y."/>
            <person name="Xue W."/>
            <person name="Luo G."/>
        </authorList>
    </citation>
    <scope>NUCLEOTIDE SEQUENCE [LARGE SCALE GENOMIC DNA]</scope>
    <source>
        <strain evidence="1 2">TF05-12AC</strain>
    </source>
</reference>
<dbReference type="RefSeq" id="WP_006873626.1">
    <property type="nucleotide sequence ID" value="NZ_CABIWA010000007.1"/>
</dbReference>